<dbReference type="GO" id="GO:0006357">
    <property type="term" value="P:regulation of transcription by RNA polymerase II"/>
    <property type="evidence" value="ECO:0007669"/>
    <property type="project" value="TreeGrafter"/>
</dbReference>
<evidence type="ECO:0000313" key="10">
    <source>
        <dbReference type="EMBL" id="KAJ8901387.1"/>
    </source>
</evidence>
<dbReference type="SUPFAM" id="SSF57667">
    <property type="entry name" value="beta-beta-alpha zinc fingers"/>
    <property type="match status" value="2"/>
</dbReference>
<comment type="subcellular location">
    <subcellularLocation>
        <location evidence="1">Nucleus</location>
    </subcellularLocation>
</comment>
<dbReference type="Proteomes" id="UP001157974">
    <property type="component" value="Unassembled WGS sequence"/>
</dbReference>
<dbReference type="PROSITE" id="PS50157">
    <property type="entry name" value="ZINC_FINGER_C2H2_2"/>
    <property type="match status" value="3"/>
</dbReference>
<evidence type="ECO:0000256" key="7">
    <source>
        <dbReference type="ARBA" id="ARBA00023242"/>
    </source>
</evidence>
<dbReference type="PANTHER" id="PTHR24404:SF114">
    <property type="entry name" value="KLUMPFUSS, ISOFORM B-RELATED"/>
    <property type="match status" value="1"/>
</dbReference>
<sequence length="469" mass="52794">MDALVRRMDLTVGEHVSELSPVLKWDSIPANWILFRLHKQAVPHASDWSILLADPRINVPEATAQAMAASEIARMVSVVTLPILMMTEVQEENYSLGSGWAFLGGLPELDGRSNASYSGVQSIRTMSMIENGKALVVLSSEVAPGVLAIMRNEEVDGRHNITTYTVVNKETQTVLGTQSFLNRRQCDMCILTGDNCDPRTCRNDPSFDVLRESRKSILAKMPRPVCNMQYLMQLFSGKWTMPVGPLEPITMEWNGHVSGASFRYALVSVVQIETERVHPPRSTFRIVKQGQLEMDYFLELEVQNMSSTSEESTMASDELIAQVQISGGSGSIKKKRGSQGKMHRCDTCGMSFKRGYDMKRHRIAVHEKIRDFKCTYCERSFTQSGHLHEHVRLTHTGDNVHACPVCEKAFGAKSKLERHVRNVHKNESNFRCAVCKCTYKAKAYLKIHLLKQHNVKMDELRDLSANLSS</sequence>
<keyword evidence="7" id="KW-0539">Nucleus</keyword>
<keyword evidence="3" id="KW-0677">Repeat</keyword>
<feature type="domain" description="C2H2-type" evidence="9">
    <location>
        <begin position="372"/>
        <end position="400"/>
    </location>
</feature>
<evidence type="ECO:0000256" key="4">
    <source>
        <dbReference type="ARBA" id="ARBA00022771"/>
    </source>
</evidence>
<dbReference type="GO" id="GO:0003700">
    <property type="term" value="F:DNA-binding transcription factor activity"/>
    <property type="evidence" value="ECO:0007669"/>
    <property type="project" value="TreeGrafter"/>
</dbReference>
<evidence type="ECO:0000313" key="11">
    <source>
        <dbReference type="Proteomes" id="UP001157974"/>
    </source>
</evidence>
<dbReference type="EMBL" id="JAMWBK010000011">
    <property type="protein sequence ID" value="KAJ8901387.1"/>
    <property type="molecule type" value="Genomic_DNA"/>
</dbReference>
<evidence type="ECO:0000256" key="3">
    <source>
        <dbReference type="ARBA" id="ARBA00022737"/>
    </source>
</evidence>
<keyword evidence="2" id="KW-0479">Metal-binding</keyword>
<dbReference type="Gene3D" id="3.30.160.60">
    <property type="entry name" value="Classic Zinc Finger"/>
    <property type="match status" value="2"/>
</dbReference>
<evidence type="ECO:0000256" key="2">
    <source>
        <dbReference type="ARBA" id="ARBA00022723"/>
    </source>
</evidence>
<keyword evidence="4 8" id="KW-0863">Zinc-finger</keyword>
<keyword evidence="6" id="KW-0238">DNA-binding</keyword>
<reference evidence="10 11" key="1">
    <citation type="journal article" date="2023" name="Nat. Commun.">
        <title>Origin of minicircular mitochondrial genomes in red algae.</title>
        <authorList>
            <person name="Lee Y."/>
            <person name="Cho C.H."/>
            <person name="Lee Y.M."/>
            <person name="Park S.I."/>
            <person name="Yang J.H."/>
            <person name="West J.A."/>
            <person name="Bhattacharya D."/>
            <person name="Yoon H.S."/>
        </authorList>
    </citation>
    <scope>NUCLEOTIDE SEQUENCE [LARGE SCALE GENOMIC DNA]</scope>
    <source>
        <strain evidence="10 11">CCMP1338</strain>
        <tissue evidence="10">Whole cell</tissue>
    </source>
</reference>
<evidence type="ECO:0000256" key="1">
    <source>
        <dbReference type="ARBA" id="ARBA00004123"/>
    </source>
</evidence>
<feature type="domain" description="C2H2-type" evidence="9">
    <location>
        <begin position="343"/>
        <end position="371"/>
    </location>
</feature>
<dbReference type="GO" id="GO:0000978">
    <property type="term" value="F:RNA polymerase II cis-regulatory region sequence-specific DNA binding"/>
    <property type="evidence" value="ECO:0007669"/>
    <property type="project" value="TreeGrafter"/>
</dbReference>
<evidence type="ECO:0000256" key="8">
    <source>
        <dbReference type="PROSITE-ProRule" id="PRU00042"/>
    </source>
</evidence>
<dbReference type="FunFam" id="3.30.160.60:FF:000100">
    <property type="entry name" value="Zinc finger 45-like"/>
    <property type="match status" value="1"/>
</dbReference>
<dbReference type="GO" id="GO:0008270">
    <property type="term" value="F:zinc ion binding"/>
    <property type="evidence" value="ECO:0007669"/>
    <property type="project" value="UniProtKB-KW"/>
</dbReference>
<evidence type="ECO:0000259" key="9">
    <source>
        <dbReference type="PROSITE" id="PS50157"/>
    </source>
</evidence>
<dbReference type="InterPro" id="IPR036236">
    <property type="entry name" value="Znf_C2H2_sf"/>
</dbReference>
<comment type="caution">
    <text evidence="10">The sequence shown here is derived from an EMBL/GenBank/DDBJ whole genome shotgun (WGS) entry which is preliminary data.</text>
</comment>
<protein>
    <recommendedName>
        <fullName evidence="9">C2H2-type domain-containing protein</fullName>
    </recommendedName>
</protein>
<dbReference type="Pfam" id="PF00096">
    <property type="entry name" value="zf-C2H2"/>
    <property type="match status" value="3"/>
</dbReference>
<keyword evidence="5" id="KW-0862">Zinc</keyword>
<proteinExistence type="predicted"/>
<dbReference type="PROSITE" id="PS00028">
    <property type="entry name" value="ZINC_FINGER_C2H2_1"/>
    <property type="match status" value="4"/>
</dbReference>
<dbReference type="PANTHER" id="PTHR24404">
    <property type="entry name" value="ZINC FINGER PROTEIN"/>
    <property type="match status" value="1"/>
</dbReference>
<dbReference type="InterPro" id="IPR050589">
    <property type="entry name" value="Ikaros_C2H2-ZF"/>
</dbReference>
<gene>
    <name evidence="10" type="ORF">NDN08_007233</name>
</gene>
<dbReference type="AlphaFoldDB" id="A0AAV8UJM7"/>
<organism evidence="10 11">
    <name type="scientific">Rhodosorus marinus</name>
    <dbReference type="NCBI Taxonomy" id="101924"/>
    <lineage>
        <taxon>Eukaryota</taxon>
        <taxon>Rhodophyta</taxon>
        <taxon>Stylonematophyceae</taxon>
        <taxon>Stylonematales</taxon>
        <taxon>Stylonemataceae</taxon>
        <taxon>Rhodosorus</taxon>
    </lineage>
</organism>
<accession>A0AAV8UJM7</accession>
<dbReference type="InterPro" id="IPR013087">
    <property type="entry name" value="Znf_C2H2_type"/>
</dbReference>
<dbReference type="SMART" id="SM00355">
    <property type="entry name" value="ZnF_C2H2"/>
    <property type="match status" value="4"/>
</dbReference>
<name>A0AAV8UJM7_9RHOD</name>
<dbReference type="GO" id="GO:0005634">
    <property type="term" value="C:nucleus"/>
    <property type="evidence" value="ECO:0007669"/>
    <property type="project" value="UniProtKB-SubCell"/>
</dbReference>
<keyword evidence="11" id="KW-1185">Reference proteome</keyword>
<evidence type="ECO:0000256" key="6">
    <source>
        <dbReference type="ARBA" id="ARBA00023125"/>
    </source>
</evidence>
<evidence type="ECO:0000256" key="5">
    <source>
        <dbReference type="ARBA" id="ARBA00022833"/>
    </source>
</evidence>
<feature type="domain" description="C2H2-type" evidence="9">
    <location>
        <begin position="401"/>
        <end position="429"/>
    </location>
</feature>